<reference evidence="1 2" key="1">
    <citation type="journal article" date="2019" name="Commun. Biol.">
        <title>The bagworm genome reveals a unique fibroin gene that provides high tensile strength.</title>
        <authorList>
            <person name="Kono N."/>
            <person name="Nakamura H."/>
            <person name="Ohtoshi R."/>
            <person name="Tomita M."/>
            <person name="Numata K."/>
            <person name="Arakawa K."/>
        </authorList>
    </citation>
    <scope>NUCLEOTIDE SEQUENCE [LARGE SCALE GENOMIC DNA]</scope>
</reference>
<protein>
    <submittedName>
        <fullName evidence="1">Uncharacterized protein</fullName>
    </submittedName>
</protein>
<sequence>MHTDMKVRPLRIAARRANELMGVIQNLEHHDVEWLVENDVDIPKSDENAYFKTSDVTRSFVLFNSDVRWASNGCCTSRKIYRGSSAKLKLPPLDAASRDDLNLLYCVS</sequence>
<dbReference type="Proteomes" id="UP000299102">
    <property type="component" value="Unassembled WGS sequence"/>
</dbReference>
<evidence type="ECO:0000313" key="2">
    <source>
        <dbReference type="Proteomes" id="UP000299102"/>
    </source>
</evidence>
<organism evidence="1 2">
    <name type="scientific">Eumeta variegata</name>
    <name type="common">Bagworm moth</name>
    <name type="synonym">Eumeta japonica</name>
    <dbReference type="NCBI Taxonomy" id="151549"/>
    <lineage>
        <taxon>Eukaryota</taxon>
        <taxon>Metazoa</taxon>
        <taxon>Ecdysozoa</taxon>
        <taxon>Arthropoda</taxon>
        <taxon>Hexapoda</taxon>
        <taxon>Insecta</taxon>
        <taxon>Pterygota</taxon>
        <taxon>Neoptera</taxon>
        <taxon>Endopterygota</taxon>
        <taxon>Lepidoptera</taxon>
        <taxon>Glossata</taxon>
        <taxon>Ditrysia</taxon>
        <taxon>Tineoidea</taxon>
        <taxon>Psychidae</taxon>
        <taxon>Oiketicinae</taxon>
        <taxon>Eumeta</taxon>
    </lineage>
</organism>
<name>A0A4C1X215_EUMVA</name>
<evidence type="ECO:0000313" key="1">
    <source>
        <dbReference type="EMBL" id="GBP56409.1"/>
    </source>
</evidence>
<gene>
    <name evidence="1" type="ORF">EVAR_90080_1</name>
</gene>
<proteinExistence type="predicted"/>
<comment type="caution">
    <text evidence="1">The sequence shown here is derived from an EMBL/GenBank/DDBJ whole genome shotgun (WGS) entry which is preliminary data.</text>
</comment>
<dbReference type="EMBL" id="BGZK01000692">
    <property type="protein sequence ID" value="GBP56409.1"/>
    <property type="molecule type" value="Genomic_DNA"/>
</dbReference>
<dbReference type="AlphaFoldDB" id="A0A4C1X215"/>
<accession>A0A4C1X215</accession>
<keyword evidence="2" id="KW-1185">Reference proteome</keyword>
<dbReference type="OrthoDB" id="6716668at2759"/>